<protein>
    <submittedName>
        <fullName evidence="1">Uncharacterized protein</fullName>
    </submittedName>
</protein>
<comment type="caution">
    <text evidence="1">The sequence shown here is derived from an EMBL/GenBank/DDBJ whole genome shotgun (WGS) entry which is preliminary data.</text>
</comment>
<keyword evidence="2" id="KW-1185">Reference proteome</keyword>
<dbReference type="EMBL" id="JAPJZI010000001">
    <property type="protein sequence ID" value="MDA5399285.1"/>
    <property type="molecule type" value="Genomic_DNA"/>
</dbReference>
<name>A0A9X3UJC1_9HYPH</name>
<sequence length="59" mass="6307">MIANLTRRFILISLIFAVCAGLVAYAVGHQERHSPSWVAGQPVPCISTENGPCTGPKNN</sequence>
<evidence type="ECO:0000313" key="1">
    <source>
        <dbReference type="EMBL" id="MDA5399285.1"/>
    </source>
</evidence>
<evidence type="ECO:0000313" key="2">
    <source>
        <dbReference type="Proteomes" id="UP001151234"/>
    </source>
</evidence>
<organism evidence="1 2">
    <name type="scientific">Hoeflea prorocentri</name>
    <dbReference type="NCBI Taxonomy" id="1922333"/>
    <lineage>
        <taxon>Bacteria</taxon>
        <taxon>Pseudomonadati</taxon>
        <taxon>Pseudomonadota</taxon>
        <taxon>Alphaproteobacteria</taxon>
        <taxon>Hyphomicrobiales</taxon>
        <taxon>Rhizobiaceae</taxon>
        <taxon>Hoeflea</taxon>
    </lineage>
</organism>
<gene>
    <name evidence="1" type="ORF">OQ273_11940</name>
</gene>
<accession>A0A9X3UJC1</accession>
<dbReference type="RefSeq" id="WP_267990728.1">
    <property type="nucleotide sequence ID" value="NZ_JAPJZI010000001.1"/>
</dbReference>
<dbReference type="AlphaFoldDB" id="A0A9X3UJC1"/>
<proteinExistence type="predicted"/>
<reference evidence="1" key="1">
    <citation type="submission" date="2022-11" db="EMBL/GenBank/DDBJ databases">
        <title>Draft genome sequence of Hoeflea poritis E7-10 and Hoeflea prorocentri PM5-8, separated from scleractinian coral Porites lutea and marine dinoflagellate.</title>
        <authorList>
            <person name="Zhang G."/>
            <person name="Wei Q."/>
            <person name="Cai L."/>
        </authorList>
    </citation>
    <scope>NUCLEOTIDE SEQUENCE</scope>
    <source>
        <strain evidence="1">PM5-8</strain>
    </source>
</reference>
<dbReference type="Proteomes" id="UP001151234">
    <property type="component" value="Unassembled WGS sequence"/>
</dbReference>